<dbReference type="InterPro" id="IPR051555">
    <property type="entry name" value="FDH_Electron_Transfer_Unit"/>
</dbReference>
<keyword evidence="7" id="KW-0411">Iron-sulfur</keyword>
<accession>A0A484HL30</accession>
<comment type="subunit">
    <text evidence="2">Heterodimer of a large and a small subunit.</text>
</comment>
<evidence type="ECO:0000256" key="3">
    <source>
        <dbReference type="ARBA" id="ARBA00022485"/>
    </source>
</evidence>
<feature type="domain" description="4Fe-4S ferredoxin-type" evidence="8">
    <location>
        <begin position="113"/>
        <end position="146"/>
    </location>
</feature>
<feature type="domain" description="4Fe-4S ferredoxin-type" evidence="8">
    <location>
        <begin position="38"/>
        <end position="68"/>
    </location>
</feature>
<evidence type="ECO:0000256" key="5">
    <source>
        <dbReference type="ARBA" id="ARBA00022737"/>
    </source>
</evidence>
<dbReference type="GO" id="GO:0051539">
    <property type="term" value="F:4 iron, 4 sulfur cluster binding"/>
    <property type="evidence" value="ECO:0007669"/>
    <property type="project" value="UniProtKB-KW"/>
</dbReference>
<reference evidence="9" key="1">
    <citation type="submission" date="2019-01" db="EMBL/GenBank/DDBJ databases">
        <authorList>
            <consortium name="Genoscope - CEA"/>
            <person name="William W."/>
        </authorList>
    </citation>
    <scope>NUCLEOTIDE SEQUENCE</scope>
    <source>
        <strain evidence="9">CR-1</strain>
    </source>
</reference>
<dbReference type="InterPro" id="IPR006311">
    <property type="entry name" value="TAT_signal"/>
</dbReference>
<dbReference type="PANTHER" id="PTHR43545">
    <property type="entry name" value="FORMATE DEHYDROGENASE, NITRATE-INDUCIBLE, IRON-SULFUR SUBUNIT"/>
    <property type="match status" value="1"/>
</dbReference>
<keyword evidence="6" id="KW-0408">Iron</keyword>
<keyword evidence="3" id="KW-0004">4Fe-4S</keyword>
<dbReference type="InterPro" id="IPR017896">
    <property type="entry name" value="4Fe4S_Fe-S-bd"/>
</dbReference>
<evidence type="ECO:0000259" key="8">
    <source>
        <dbReference type="PROSITE" id="PS51379"/>
    </source>
</evidence>
<dbReference type="PANTHER" id="PTHR43545:SF4">
    <property type="entry name" value="IRON-SULFUR PROTEIN"/>
    <property type="match status" value="1"/>
</dbReference>
<dbReference type="NCBIfam" id="TIGR01409">
    <property type="entry name" value="TAT_signal_seq"/>
    <property type="match status" value="1"/>
</dbReference>
<dbReference type="GO" id="GO:0046872">
    <property type="term" value="F:metal ion binding"/>
    <property type="evidence" value="ECO:0007669"/>
    <property type="project" value="UniProtKB-KW"/>
</dbReference>
<evidence type="ECO:0000313" key="9">
    <source>
        <dbReference type="EMBL" id="VEN74918.1"/>
    </source>
</evidence>
<evidence type="ECO:0000256" key="7">
    <source>
        <dbReference type="ARBA" id="ARBA00023014"/>
    </source>
</evidence>
<dbReference type="PROSITE" id="PS51379">
    <property type="entry name" value="4FE4S_FER_2"/>
    <property type="match status" value="2"/>
</dbReference>
<dbReference type="AlphaFoldDB" id="A0A484HL30"/>
<name>A0A484HL30_9BACT</name>
<evidence type="ECO:0000256" key="4">
    <source>
        <dbReference type="ARBA" id="ARBA00022723"/>
    </source>
</evidence>
<dbReference type="GO" id="GO:0030313">
    <property type="term" value="C:cell envelope"/>
    <property type="evidence" value="ECO:0007669"/>
    <property type="project" value="UniProtKB-SubCell"/>
</dbReference>
<evidence type="ECO:0000256" key="6">
    <source>
        <dbReference type="ARBA" id="ARBA00023004"/>
    </source>
</evidence>
<proteinExistence type="predicted"/>
<dbReference type="Pfam" id="PF13247">
    <property type="entry name" value="Fer4_11"/>
    <property type="match status" value="1"/>
</dbReference>
<evidence type="ECO:0000256" key="2">
    <source>
        <dbReference type="ARBA" id="ARBA00011771"/>
    </source>
</evidence>
<comment type="subcellular location">
    <subcellularLocation>
        <location evidence="1">Cell envelope</location>
    </subcellularLocation>
</comment>
<gene>
    <name evidence="9" type="ORF">EPICR_50199</name>
</gene>
<keyword evidence="4" id="KW-0479">Metal-binding</keyword>
<dbReference type="EMBL" id="CAACVI010000045">
    <property type="protein sequence ID" value="VEN74918.1"/>
    <property type="molecule type" value="Genomic_DNA"/>
</dbReference>
<keyword evidence="5" id="KW-0677">Repeat</keyword>
<organism evidence="9">
    <name type="scientific">uncultured Desulfobacteraceae bacterium</name>
    <dbReference type="NCBI Taxonomy" id="218296"/>
    <lineage>
        <taxon>Bacteria</taxon>
        <taxon>Pseudomonadati</taxon>
        <taxon>Thermodesulfobacteriota</taxon>
        <taxon>Desulfobacteria</taxon>
        <taxon>Desulfobacterales</taxon>
        <taxon>Desulfobacteraceae</taxon>
        <taxon>environmental samples</taxon>
    </lineage>
</organism>
<sequence length="326" mass="35125">MKPLSRRSFLKTGLASAGAAASGLIPLASARGADPGELATLIDIQKCVGCEACVDACQEINTSKFPEPGRPFPKMYPGRVKVADWSDKRDVRDRLTPYTWLYIQRASIAGPDGEKTLNIPRRCMHCQNPPCADLCPWGAARKLKNGITRIHPDICLGGQKCKVVCPWHIPERQTGVGLYLDILPSLAGNGVMFKCDRCYDRIEKGELPACVEECPEDVQTIGPRDEIIKQAHAVADEIGGYIYGETENGGTNTLYVSPVPFETLTRSIEKGPGRPGFEPVKDSMAHADNLAKAMLIAPFAGLAAGAARFYGAAKKLARSAGKGEGK</sequence>
<evidence type="ECO:0000256" key="1">
    <source>
        <dbReference type="ARBA" id="ARBA00004196"/>
    </source>
</evidence>
<dbReference type="Gene3D" id="3.30.70.20">
    <property type="match status" value="2"/>
</dbReference>
<dbReference type="SUPFAM" id="SSF54862">
    <property type="entry name" value="4Fe-4S ferredoxins"/>
    <property type="match status" value="1"/>
</dbReference>
<dbReference type="InterPro" id="IPR019546">
    <property type="entry name" value="TAT_signal_bac_arc"/>
</dbReference>
<protein>
    <submittedName>
        <fullName evidence="9">4Fe-4S ferredoxin</fullName>
    </submittedName>
</protein>
<dbReference type="PROSITE" id="PS51318">
    <property type="entry name" value="TAT"/>
    <property type="match status" value="1"/>
</dbReference>